<reference evidence="3 4" key="1">
    <citation type="journal article" date="2011" name="J. Bacteriol.">
        <title>Complete genome of the cellulolytic ruminal bacterium Ruminococcus albus 7.</title>
        <authorList>
            <person name="Suen G."/>
            <person name="Stevenson D.M."/>
            <person name="Bruce D.C."/>
            <person name="Chertkov O."/>
            <person name="Copeland A."/>
            <person name="Cheng J.F."/>
            <person name="Detter C."/>
            <person name="Detter J.C."/>
            <person name="Goodwin L.A."/>
            <person name="Han C.S."/>
            <person name="Hauser L.J."/>
            <person name="Ivanova N.N."/>
            <person name="Kyrpides N.C."/>
            <person name="Land M.L."/>
            <person name="Lapidus A."/>
            <person name="Lucas S."/>
            <person name="Ovchinnikova G."/>
            <person name="Pitluck S."/>
            <person name="Tapia R."/>
            <person name="Woyke T."/>
            <person name="Boyum J."/>
            <person name="Mead D."/>
            <person name="Weimer P.J."/>
        </authorList>
    </citation>
    <scope>NUCLEOTIDE SEQUENCE [LARGE SCALE GENOMIC DNA]</scope>
    <source>
        <strain evidence="4">ATCC 27210 / DSM 20455 / JCM 14654 / NCDO 2250 / 7</strain>
    </source>
</reference>
<dbReference type="Gene3D" id="2.40.50.580">
    <property type="match status" value="1"/>
</dbReference>
<organism evidence="3 4">
    <name type="scientific">Ruminococcus albus (strain ATCC 27210 / DSM 20455 / JCM 14654 / NCDO 2250 / 7)</name>
    <dbReference type="NCBI Taxonomy" id="697329"/>
    <lineage>
        <taxon>Bacteria</taxon>
        <taxon>Bacillati</taxon>
        <taxon>Bacillota</taxon>
        <taxon>Clostridia</taxon>
        <taxon>Eubacteriales</taxon>
        <taxon>Oscillospiraceae</taxon>
        <taxon>Ruminococcus</taxon>
    </lineage>
</organism>
<dbReference type="InterPro" id="IPR005224">
    <property type="entry name" value="SfsA"/>
</dbReference>
<feature type="domain" description="SfsA N-terminal OB" evidence="2">
    <location>
        <begin position="17"/>
        <end position="87"/>
    </location>
</feature>
<evidence type="ECO:0000259" key="2">
    <source>
        <dbReference type="Pfam" id="PF17746"/>
    </source>
</evidence>
<evidence type="ECO:0000313" key="4">
    <source>
        <dbReference type="Proteomes" id="UP000006919"/>
    </source>
</evidence>
<dbReference type="GO" id="GO:0003677">
    <property type="term" value="F:DNA binding"/>
    <property type="evidence" value="ECO:0007669"/>
    <property type="project" value="InterPro"/>
</dbReference>
<dbReference type="InterPro" id="IPR040452">
    <property type="entry name" value="SfsA_C"/>
</dbReference>
<dbReference type="Pfam" id="PF03749">
    <property type="entry name" value="SfsA"/>
    <property type="match status" value="1"/>
</dbReference>
<dbReference type="AlphaFoldDB" id="E6UIT1"/>
<dbReference type="InterPro" id="IPR041465">
    <property type="entry name" value="SfsA_N"/>
</dbReference>
<dbReference type="PANTHER" id="PTHR30545:SF2">
    <property type="entry name" value="SUGAR FERMENTATION STIMULATION PROTEIN A"/>
    <property type="match status" value="1"/>
</dbReference>
<sequence length="244" mass="27779">MTAFRFAEPLCEGIIEKRKSQFTMVIQYEGQTYNAHCPTTGRVGNLDLSGRPCLMSKSSDPKRKMPFTVEAVSLNRPEDTDKSWIGINQNAANRYVEHFLTNGGFADMVGTGNEVHREQFLGISKLDFLVGNTYLEVKTPLQHLQLDIPDYVKTKKQTPFSSTDRMVKHFQELAGSLAEHQRAILLTCFIYDNPGFQVIERSTNYDEVRQIVDDCVAKGVETWQANFKLTPTEVALEKYFPIRL</sequence>
<dbReference type="RefSeq" id="WP_013497561.1">
    <property type="nucleotide sequence ID" value="NC_014833.1"/>
</dbReference>
<dbReference type="KEGG" id="ral:Rumal_0856"/>
<protein>
    <submittedName>
        <fullName evidence="3">Sugar fermentation stimulation protein</fullName>
    </submittedName>
</protein>
<dbReference type="eggNOG" id="COG1489">
    <property type="taxonomic scope" value="Bacteria"/>
</dbReference>
<proteinExistence type="predicted"/>
<dbReference type="OrthoDB" id="9802365at2"/>
<accession>E6UIT1</accession>
<dbReference type="STRING" id="697329.Rumal_0856"/>
<dbReference type="Pfam" id="PF17746">
    <property type="entry name" value="SfsA_N"/>
    <property type="match status" value="1"/>
</dbReference>
<dbReference type="Proteomes" id="UP000006919">
    <property type="component" value="Chromosome"/>
</dbReference>
<gene>
    <name evidence="3" type="ordered locus">Rumal_0856</name>
</gene>
<name>E6UIT1_RUMA7</name>
<feature type="domain" description="Sugar fermentation stimulation protein C-terminal" evidence="1">
    <location>
        <begin position="91"/>
        <end position="232"/>
    </location>
</feature>
<dbReference type="HOGENOM" id="CLU_052299_2_0_9"/>
<evidence type="ECO:0000259" key="1">
    <source>
        <dbReference type="Pfam" id="PF03749"/>
    </source>
</evidence>
<dbReference type="EMBL" id="CP002403">
    <property type="protein sequence ID" value="ADU21383.1"/>
    <property type="molecule type" value="Genomic_DNA"/>
</dbReference>
<evidence type="ECO:0000313" key="3">
    <source>
        <dbReference type="EMBL" id="ADU21383.1"/>
    </source>
</evidence>
<dbReference type="PANTHER" id="PTHR30545">
    <property type="entry name" value="SUGAR FERMENTATION STIMULATION PROTEIN A"/>
    <property type="match status" value="1"/>
</dbReference>
<dbReference type="Gene3D" id="3.40.1350.60">
    <property type="match status" value="1"/>
</dbReference>